<evidence type="ECO:0000256" key="6">
    <source>
        <dbReference type="PROSITE-ProRule" id="PRU00290"/>
    </source>
</evidence>
<dbReference type="SUPFAM" id="SSF50729">
    <property type="entry name" value="PH domain-like"/>
    <property type="match status" value="1"/>
</dbReference>
<dbReference type="SMART" id="SM00248">
    <property type="entry name" value="ANK"/>
    <property type="match status" value="3"/>
</dbReference>
<dbReference type="PANTHER" id="PTHR39490">
    <property type="entry name" value="ARRESTIN DOMAIN-CONTAINING PROTEIN D"/>
    <property type="match status" value="1"/>
</dbReference>
<reference evidence="12" key="1">
    <citation type="journal article" date="2023" name="Commun. Biol.">
        <title>Genome analysis of Parmales, the sister group of diatoms, reveals the evolutionary specialization of diatoms from phago-mixotrophs to photoautotrophs.</title>
        <authorList>
            <person name="Ban H."/>
            <person name="Sato S."/>
            <person name="Yoshikawa S."/>
            <person name="Yamada K."/>
            <person name="Nakamura Y."/>
            <person name="Ichinomiya M."/>
            <person name="Sato N."/>
            <person name="Blanc-Mathieu R."/>
            <person name="Endo H."/>
            <person name="Kuwata A."/>
            <person name="Ogata H."/>
        </authorList>
    </citation>
    <scope>NUCLEOTIDE SEQUENCE [LARGE SCALE GENOMIC DNA]</scope>
    <source>
        <strain evidence="12">NIES 3700</strain>
    </source>
</reference>
<dbReference type="CDD" id="cd15873">
    <property type="entry name" value="R-SNARE_STXBP5_6"/>
    <property type="match status" value="1"/>
</dbReference>
<dbReference type="PROSITE" id="PS50003">
    <property type="entry name" value="PH_DOMAIN"/>
    <property type="match status" value="1"/>
</dbReference>
<dbReference type="InterPro" id="IPR017455">
    <property type="entry name" value="Znf_FYVE-rel"/>
</dbReference>
<dbReference type="InterPro" id="IPR013083">
    <property type="entry name" value="Znf_RING/FYVE/PHD"/>
</dbReference>
<keyword evidence="6" id="KW-0175">Coiled coil</keyword>
<evidence type="ECO:0000313" key="11">
    <source>
        <dbReference type="EMBL" id="GMI14380.1"/>
    </source>
</evidence>
<dbReference type="PROSITE" id="PS50892">
    <property type="entry name" value="V_SNARE"/>
    <property type="match status" value="1"/>
</dbReference>
<dbReference type="Gene3D" id="1.20.5.110">
    <property type="match status" value="1"/>
</dbReference>
<organism evidence="11 12">
    <name type="scientific">Triparma laevis f. longispina</name>
    <dbReference type="NCBI Taxonomy" id="1714387"/>
    <lineage>
        <taxon>Eukaryota</taxon>
        <taxon>Sar</taxon>
        <taxon>Stramenopiles</taxon>
        <taxon>Ochrophyta</taxon>
        <taxon>Bolidophyceae</taxon>
        <taxon>Parmales</taxon>
        <taxon>Triparmaceae</taxon>
        <taxon>Triparma</taxon>
    </lineage>
</organism>
<name>A0A9W7FLT8_9STRA</name>
<evidence type="ECO:0000256" key="4">
    <source>
        <dbReference type="PROSITE-ProRule" id="PRU00023"/>
    </source>
</evidence>
<keyword evidence="3" id="KW-0862">Zinc</keyword>
<dbReference type="Pfam" id="PF01363">
    <property type="entry name" value="FYVE"/>
    <property type="match status" value="1"/>
</dbReference>
<evidence type="ECO:0000313" key="12">
    <source>
        <dbReference type="Proteomes" id="UP001165122"/>
    </source>
</evidence>
<evidence type="ECO:0000256" key="2">
    <source>
        <dbReference type="ARBA" id="ARBA00022771"/>
    </source>
</evidence>
<comment type="caution">
    <text evidence="11">The sequence shown here is derived from an EMBL/GenBank/DDBJ whole genome shotgun (WGS) entry which is preliminary data.</text>
</comment>
<dbReference type="Gene3D" id="3.30.40.10">
    <property type="entry name" value="Zinc/RING finger domain, C3HC4 (zinc finger)"/>
    <property type="match status" value="1"/>
</dbReference>
<proteinExistence type="predicted"/>
<evidence type="ECO:0000259" key="9">
    <source>
        <dbReference type="PROSITE" id="PS50178"/>
    </source>
</evidence>
<feature type="compositionally biased region" description="Low complexity" evidence="7">
    <location>
        <begin position="235"/>
        <end position="247"/>
    </location>
</feature>
<keyword evidence="12" id="KW-1185">Reference proteome</keyword>
<dbReference type="EMBL" id="BRXW01000213">
    <property type="protein sequence ID" value="GMI14380.1"/>
    <property type="molecule type" value="Genomic_DNA"/>
</dbReference>
<evidence type="ECO:0000256" key="1">
    <source>
        <dbReference type="ARBA" id="ARBA00022723"/>
    </source>
</evidence>
<dbReference type="Pfam" id="PF00957">
    <property type="entry name" value="Synaptobrevin"/>
    <property type="match status" value="1"/>
</dbReference>
<feature type="domain" description="V-SNARE coiled-coil homology" evidence="10">
    <location>
        <begin position="738"/>
        <end position="798"/>
    </location>
</feature>
<dbReference type="SMART" id="SM00233">
    <property type="entry name" value="PH"/>
    <property type="match status" value="1"/>
</dbReference>
<dbReference type="SUPFAM" id="SSF48403">
    <property type="entry name" value="Ankyrin repeat"/>
    <property type="match status" value="1"/>
</dbReference>
<keyword evidence="1" id="KW-0479">Metal-binding</keyword>
<feature type="compositionally biased region" description="Polar residues" evidence="7">
    <location>
        <begin position="58"/>
        <end position="94"/>
    </location>
</feature>
<protein>
    <submittedName>
        <fullName evidence="11">Uncharacterized protein</fullName>
    </submittedName>
</protein>
<dbReference type="SUPFAM" id="SSF57903">
    <property type="entry name" value="FYVE/PHD zinc finger"/>
    <property type="match status" value="1"/>
</dbReference>
<dbReference type="InterPro" id="IPR000306">
    <property type="entry name" value="Znf_FYVE"/>
</dbReference>
<feature type="region of interest" description="Disordered" evidence="7">
    <location>
        <begin position="35"/>
        <end position="94"/>
    </location>
</feature>
<dbReference type="SUPFAM" id="SSF58038">
    <property type="entry name" value="SNARE fusion complex"/>
    <property type="match status" value="1"/>
</dbReference>
<evidence type="ECO:0000259" key="8">
    <source>
        <dbReference type="PROSITE" id="PS50003"/>
    </source>
</evidence>
<keyword evidence="2 5" id="KW-0863">Zinc-finger</keyword>
<dbReference type="InterPro" id="IPR011993">
    <property type="entry name" value="PH-like_dom_sf"/>
</dbReference>
<accession>A0A9W7FLT8</accession>
<evidence type="ECO:0000259" key="10">
    <source>
        <dbReference type="PROSITE" id="PS50892"/>
    </source>
</evidence>
<dbReference type="Gene3D" id="2.30.29.30">
    <property type="entry name" value="Pleckstrin-homology domain (PH domain)/Phosphotyrosine-binding domain (PTB)"/>
    <property type="match status" value="1"/>
</dbReference>
<dbReference type="PANTHER" id="PTHR39490:SF8">
    <property type="entry name" value="ZINC FINGER FYVE DOMAIN-CONTAINING PROTEIN 21"/>
    <property type="match status" value="1"/>
</dbReference>
<dbReference type="InterPro" id="IPR052113">
    <property type="entry name" value="FYVE-type_Zinc_Finger"/>
</dbReference>
<feature type="repeat" description="ANK" evidence="4">
    <location>
        <begin position="413"/>
        <end position="445"/>
    </location>
</feature>
<feature type="region of interest" description="Disordered" evidence="7">
    <location>
        <begin position="225"/>
        <end position="259"/>
    </location>
</feature>
<evidence type="ECO:0000256" key="7">
    <source>
        <dbReference type="SAM" id="MobiDB-lite"/>
    </source>
</evidence>
<dbReference type="OrthoDB" id="660555at2759"/>
<dbReference type="InterPro" id="IPR002110">
    <property type="entry name" value="Ankyrin_rpt"/>
</dbReference>
<keyword evidence="4" id="KW-0040">ANK repeat</keyword>
<feature type="domain" description="FYVE-type" evidence="9">
    <location>
        <begin position="610"/>
        <end position="693"/>
    </location>
</feature>
<evidence type="ECO:0000256" key="3">
    <source>
        <dbReference type="ARBA" id="ARBA00022833"/>
    </source>
</evidence>
<dbReference type="InterPro" id="IPR011011">
    <property type="entry name" value="Znf_FYVE_PHD"/>
</dbReference>
<dbReference type="InterPro" id="IPR036770">
    <property type="entry name" value="Ankyrin_rpt-contain_sf"/>
</dbReference>
<dbReference type="GO" id="GO:0008270">
    <property type="term" value="F:zinc ion binding"/>
    <property type="evidence" value="ECO:0007669"/>
    <property type="project" value="UniProtKB-KW"/>
</dbReference>
<dbReference type="SMART" id="SM00064">
    <property type="entry name" value="FYVE"/>
    <property type="match status" value="1"/>
</dbReference>
<dbReference type="AlphaFoldDB" id="A0A9W7FLT8"/>
<dbReference type="PROSITE" id="PS50178">
    <property type="entry name" value="ZF_FYVE"/>
    <property type="match status" value="1"/>
</dbReference>
<dbReference type="InterPro" id="IPR042855">
    <property type="entry name" value="V_SNARE_CC"/>
</dbReference>
<dbReference type="InterPro" id="IPR001849">
    <property type="entry name" value="PH_domain"/>
</dbReference>
<dbReference type="Gene3D" id="1.25.40.20">
    <property type="entry name" value="Ankyrin repeat-containing domain"/>
    <property type="match status" value="1"/>
</dbReference>
<dbReference type="Proteomes" id="UP001165122">
    <property type="component" value="Unassembled WGS sequence"/>
</dbReference>
<feature type="domain" description="PH" evidence="8">
    <location>
        <begin position="146"/>
        <end position="347"/>
    </location>
</feature>
<dbReference type="PROSITE" id="PS50088">
    <property type="entry name" value="ANK_REPEAT"/>
    <property type="match status" value="1"/>
</dbReference>
<evidence type="ECO:0000256" key="5">
    <source>
        <dbReference type="PROSITE-ProRule" id="PRU00091"/>
    </source>
</evidence>
<sequence length="805" mass="88170">MSDDEEDLDAMMAAISIPDDCDFLNSIMVDGGEENEGRDAVLVGNKNNPFDDSDSESDPNFITNNSIPPIPTTQDKAIPTTTKARRSSTPTGNYASKLQTLKTYTFNPSTPLSSSQLALSKNLLSSLPSTSPLHALLLRTTNTGPPILLKGSLEKIGTSSLVKKTNVREVVLTPEFLGVMKKGKKGGEEEGEEVLELKQLETTSQMILIDLSVTPMLTLPQHTLQTTESEDTDTPPRSSTPTTVPSEAAPASSRNPFKKINNIFSRNNMKKRSSIINNLSSPQPKSEPADMLKLSSQLVPFKTLKDDDDGLIPNGFGIVTPGRCYIFKCETEEERESWVTVLRTPIFYACEGHEEEIVRVLKANGAEVEGEDVKGRSLADVIVEGGEGSKAVDSILNLLTSSGLDLNKTNAETGSTCLHLAVEKSLPIMINLLVNWGAELTVRRESDGLTPLQVNCVMPFGDEGDTEDGELKMFDVECMRTLIGSGACPNLPVRRDGRKRGSVATREEGKEGGCLELLVKGREGEKLVEKDGVMVVGEQWCYKVFVGVMELLRSGARVSEELEALLNPNLLDIFKSGRAEWKSKTIAKEGLIQYAHHLFQGVKKHDWHDDASSGACMLCEDLFTTTNRRHHCRMCGILACGNCTSKNMVVQSSMNGEPDKGEEIIGGFFKTLTGGEKGPKEERVCDCCFNRTAAKLLELQTEKADRAKLMARIDREMVEADNREIEETRTELFAGGSRGRDKSSATSTANSTMHEAMKNMGERGEKLEALGEKSEQMKDAAGEFKNMASMLKQNQQKKANTWFGV</sequence>
<gene>
    <name evidence="11" type="ORF">TrLO_g2409</name>
</gene>